<dbReference type="PANTHER" id="PTHR43337:SF1">
    <property type="entry name" value="XANTHINE_URACIL PERMEASE C887.17-RELATED"/>
    <property type="match status" value="1"/>
</dbReference>
<keyword evidence="2" id="KW-0813">Transport</keyword>
<dbReference type="GO" id="GO:0012505">
    <property type="term" value="C:endomembrane system"/>
    <property type="evidence" value="ECO:0007669"/>
    <property type="project" value="UniProtKB-SubCell"/>
</dbReference>
<gene>
    <name evidence="4" type="primary">pbuG_2</name>
    <name evidence="4" type="ORF">NCTC7915_00289</name>
</gene>
<protein>
    <submittedName>
        <fullName evidence="4">Guanine/hypoxanthine permease pbuG</fullName>
    </submittedName>
</protein>
<dbReference type="Proteomes" id="UP000254118">
    <property type="component" value="Unassembled WGS sequence"/>
</dbReference>
<keyword evidence="3" id="KW-0812">Transmembrane</keyword>
<dbReference type="InterPro" id="IPR045018">
    <property type="entry name" value="Azg-like"/>
</dbReference>
<evidence type="ECO:0000313" key="4">
    <source>
        <dbReference type="EMBL" id="STD04705.1"/>
    </source>
</evidence>
<accession>A0AA46BLJ7</accession>
<name>A0AA46BLJ7_9MICO</name>
<keyword evidence="3" id="KW-0472">Membrane</keyword>
<evidence type="ECO:0000256" key="3">
    <source>
        <dbReference type="SAM" id="Phobius"/>
    </source>
</evidence>
<dbReference type="PANTHER" id="PTHR43337">
    <property type="entry name" value="XANTHINE/URACIL PERMEASE C887.17-RELATED"/>
    <property type="match status" value="1"/>
</dbReference>
<comment type="subcellular location">
    <subcellularLocation>
        <location evidence="1">Endomembrane system</location>
        <topology evidence="1">Multi-pass membrane protein</topology>
    </subcellularLocation>
</comment>
<comment type="caution">
    <text evidence="4">The sequence shown here is derived from an EMBL/GenBank/DDBJ whole genome shotgun (WGS) entry which is preliminary data.</text>
</comment>
<reference evidence="4 5" key="1">
    <citation type="submission" date="2018-06" db="EMBL/GenBank/DDBJ databases">
        <authorList>
            <consortium name="Pathogen Informatics"/>
            <person name="Doyle S."/>
        </authorList>
    </citation>
    <scope>NUCLEOTIDE SEQUENCE [LARGE SCALE GENOMIC DNA]</scope>
    <source>
        <strain evidence="4 5">NCTC7915</strain>
    </source>
</reference>
<dbReference type="GO" id="GO:0005345">
    <property type="term" value="F:purine nucleobase transmembrane transporter activity"/>
    <property type="evidence" value="ECO:0007669"/>
    <property type="project" value="TreeGrafter"/>
</dbReference>
<evidence type="ECO:0000256" key="2">
    <source>
        <dbReference type="ARBA" id="ARBA00022448"/>
    </source>
</evidence>
<evidence type="ECO:0000313" key="5">
    <source>
        <dbReference type="Proteomes" id="UP000254118"/>
    </source>
</evidence>
<sequence length="108" mass="12104">MFLTPLVEVVPYEAATPALVVVGFLMMQQVSSIDWRDLEIAIPAFLTMVMMPFTYSITAGIGSGFVAFVAIKVAKGKFREIHALMWVVTVMFLIYFTMDPIRHWLVGA</sequence>
<organism evidence="4 5">
    <name type="scientific">Dermatophilus congolensis</name>
    <dbReference type="NCBI Taxonomy" id="1863"/>
    <lineage>
        <taxon>Bacteria</taxon>
        <taxon>Bacillati</taxon>
        <taxon>Actinomycetota</taxon>
        <taxon>Actinomycetes</taxon>
        <taxon>Micrococcales</taxon>
        <taxon>Dermatophilaceae</taxon>
        <taxon>Dermatophilus</taxon>
    </lineage>
</organism>
<proteinExistence type="predicted"/>
<dbReference type="GO" id="GO:0005886">
    <property type="term" value="C:plasma membrane"/>
    <property type="evidence" value="ECO:0007669"/>
    <property type="project" value="TreeGrafter"/>
</dbReference>
<feature type="transmembrane region" description="Helical" evidence="3">
    <location>
        <begin position="40"/>
        <end position="69"/>
    </location>
</feature>
<keyword evidence="3" id="KW-1133">Transmembrane helix</keyword>
<dbReference type="EMBL" id="UFYA01000001">
    <property type="protein sequence ID" value="STD04705.1"/>
    <property type="molecule type" value="Genomic_DNA"/>
</dbReference>
<evidence type="ECO:0000256" key="1">
    <source>
        <dbReference type="ARBA" id="ARBA00004127"/>
    </source>
</evidence>
<feature type="transmembrane region" description="Helical" evidence="3">
    <location>
        <begin position="81"/>
        <end position="98"/>
    </location>
</feature>
<dbReference type="AlphaFoldDB" id="A0AA46BLJ7"/>